<dbReference type="EMBL" id="RCWJ01000002">
    <property type="protein sequence ID" value="RLQ84542.1"/>
    <property type="molecule type" value="Genomic_DNA"/>
</dbReference>
<name>A0A3L7J7Q9_9MICO</name>
<dbReference type="OrthoDB" id="4868950at2"/>
<evidence type="ECO:0000313" key="1">
    <source>
        <dbReference type="EMBL" id="RLQ84542.1"/>
    </source>
</evidence>
<evidence type="ECO:0000313" key="2">
    <source>
        <dbReference type="Proteomes" id="UP000282460"/>
    </source>
</evidence>
<comment type="caution">
    <text evidence="1">The sequence shown here is derived from an EMBL/GenBank/DDBJ whole genome shotgun (WGS) entry which is preliminary data.</text>
</comment>
<dbReference type="Proteomes" id="UP000282460">
    <property type="component" value="Unassembled WGS sequence"/>
</dbReference>
<dbReference type="InterPro" id="IPR035903">
    <property type="entry name" value="HesB-like_dom_sf"/>
</dbReference>
<keyword evidence="2" id="KW-1185">Reference proteome</keyword>
<dbReference type="AlphaFoldDB" id="A0A3L7J7Q9"/>
<organism evidence="1 2">
    <name type="scientific">Mycetocola zhadangensis</name>
    <dbReference type="NCBI Taxonomy" id="1164595"/>
    <lineage>
        <taxon>Bacteria</taxon>
        <taxon>Bacillati</taxon>
        <taxon>Actinomycetota</taxon>
        <taxon>Actinomycetes</taxon>
        <taxon>Micrococcales</taxon>
        <taxon>Microbacteriaceae</taxon>
        <taxon>Mycetocola</taxon>
    </lineage>
</organism>
<dbReference type="SUPFAM" id="SSF89360">
    <property type="entry name" value="HesB-like domain"/>
    <property type="match status" value="1"/>
</dbReference>
<accession>A0A3L7J7Q9</accession>
<dbReference type="RefSeq" id="WP_121659585.1">
    <property type="nucleotide sequence ID" value="NZ_BMEK01000002.1"/>
</dbReference>
<protein>
    <submittedName>
        <fullName evidence="1">Fe-S cluster assembly protein HesB</fullName>
    </submittedName>
</protein>
<dbReference type="Gene3D" id="2.60.300.12">
    <property type="entry name" value="HesB-like domain"/>
    <property type="match status" value="1"/>
</dbReference>
<reference evidence="1 2" key="1">
    <citation type="submission" date="2018-10" db="EMBL/GenBank/DDBJ databases">
        <authorList>
            <person name="Li J."/>
        </authorList>
    </citation>
    <scope>NUCLEOTIDE SEQUENCE [LARGE SCALE GENOMIC DNA]</scope>
    <source>
        <strain evidence="1 2">ZD1-4</strain>
    </source>
</reference>
<sequence length="94" mass="9533">MLTLTENASTIVKTITLQTTGTEDAGLRISSPAAASTDLSVAVASSPEATDAVIESGGARIFVDENAAPVLDDKILDAQVDEAGAVRFAIGEQA</sequence>
<gene>
    <name evidence="1" type="ORF">D9V28_10255</name>
</gene>
<proteinExistence type="predicted"/>